<sequence>MSSVASSSSNPVNIASFHCVPLRILVAPSGFKESLGPEQIADAIETGVRQVFDAQQAIVHKLPLHDGGEGFCKALVYAKQGYLLEATVMGPVGNPISSQLGFIDSGRTAVLDMAAAAGLRMVPKNMRDPTITTTYGVGELILHALNAGCRKIIIGCGDSGTSDGGAGMLQALGVRLLDKSGKELPRAGGGKSLVNLHRIWWGGVHPRLREDAGKLRLAAHLRNLLACDRV</sequence>
<evidence type="ECO:0000313" key="2">
    <source>
        <dbReference type="Proteomes" id="UP000799440"/>
    </source>
</evidence>
<proteinExistence type="predicted"/>
<dbReference type="GO" id="GO:0008887">
    <property type="term" value="F:glycerate kinase activity"/>
    <property type="evidence" value="ECO:0007669"/>
    <property type="project" value="InterPro"/>
</dbReference>
<organism evidence="1 2">
    <name type="scientific">Sporormia fimetaria CBS 119925</name>
    <dbReference type="NCBI Taxonomy" id="1340428"/>
    <lineage>
        <taxon>Eukaryota</taxon>
        <taxon>Fungi</taxon>
        <taxon>Dikarya</taxon>
        <taxon>Ascomycota</taxon>
        <taxon>Pezizomycotina</taxon>
        <taxon>Dothideomycetes</taxon>
        <taxon>Pleosporomycetidae</taxon>
        <taxon>Pleosporales</taxon>
        <taxon>Sporormiaceae</taxon>
        <taxon>Sporormia</taxon>
    </lineage>
</organism>
<dbReference type="PANTHER" id="PTHR21599">
    <property type="entry name" value="GLYCERATE KINASE"/>
    <property type="match status" value="1"/>
</dbReference>
<dbReference type="InterPro" id="IPR004381">
    <property type="entry name" value="Glycerate_kinase"/>
</dbReference>
<reference evidence="1" key="1">
    <citation type="journal article" date="2020" name="Stud. Mycol.">
        <title>101 Dothideomycetes genomes: a test case for predicting lifestyles and emergence of pathogens.</title>
        <authorList>
            <person name="Haridas S."/>
            <person name="Albert R."/>
            <person name="Binder M."/>
            <person name="Bloem J."/>
            <person name="Labutti K."/>
            <person name="Salamov A."/>
            <person name="Andreopoulos B."/>
            <person name="Baker S."/>
            <person name="Barry K."/>
            <person name="Bills G."/>
            <person name="Bluhm B."/>
            <person name="Cannon C."/>
            <person name="Castanera R."/>
            <person name="Culley D."/>
            <person name="Daum C."/>
            <person name="Ezra D."/>
            <person name="Gonzalez J."/>
            <person name="Henrissat B."/>
            <person name="Kuo A."/>
            <person name="Liang C."/>
            <person name="Lipzen A."/>
            <person name="Lutzoni F."/>
            <person name="Magnuson J."/>
            <person name="Mondo S."/>
            <person name="Nolan M."/>
            <person name="Ohm R."/>
            <person name="Pangilinan J."/>
            <person name="Park H.-J."/>
            <person name="Ramirez L."/>
            <person name="Alfaro M."/>
            <person name="Sun H."/>
            <person name="Tritt A."/>
            <person name="Yoshinaga Y."/>
            <person name="Zwiers L.-H."/>
            <person name="Turgeon B."/>
            <person name="Goodwin S."/>
            <person name="Spatafora J."/>
            <person name="Crous P."/>
            <person name="Grigoriev I."/>
        </authorList>
    </citation>
    <scope>NUCLEOTIDE SEQUENCE</scope>
    <source>
        <strain evidence="1">CBS 119925</strain>
    </source>
</reference>
<keyword evidence="1" id="KW-0418">Kinase</keyword>
<dbReference type="AlphaFoldDB" id="A0A6A6UZE4"/>
<keyword evidence="2" id="KW-1185">Reference proteome</keyword>
<protein>
    <submittedName>
        <fullName evidence="1">Glycerate kinase</fullName>
    </submittedName>
</protein>
<gene>
    <name evidence="1" type="ORF">M011DRAFT_472290</name>
</gene>
<dbReference type="InterPro" id="IPR036129">
    <property type="entry name" value="Glycerate_kinase_sf"/>
</dbReference>
<dbReference type="PANTHER" id="PTHR21599:SF0">
    <property type="entry name" value="GLYCERATE KINASE"/>
    <property type="match status" value="1"/>
</dbReference>
<dbReference type="SUPFAM" id="SSF110738">
    <property type="entry name" value="Glycerate kinase I"/>
    <property type="match status" value="1"/>
</dbReference>
<dbReference type="NCBIfam" id="TIGR00045">
    <property type="entry name" value="glycerate kinase"/>
    <property type="match status" value="1"/>
</dbReference>
<dbReference type="Pfam" id="PF02595">
    <property type="entry name" value="Gly_kinase"/>
    <property type="match status" value="1"/>
</dbReference>
<name>A0A6A6UZE4_9PLEO</name>
<dbReference type="GO" id="GO:0031388">
    <property type="term" value="P:organic acid phosphorylation"/>
    <property type="evidence" value="ECO:0007669"/>
    <property type="project" value="InterPro"/>
</dbReference>
<dbReference type="OrthoDB" id="10262596at2759"/>
<dbReference type="InterPro" id="IPR018193">
    <property type="entry name" value="Glyc_kinase_flavodox-like_fold"/>
</dbReference>
<evidence type="ECO:0000313" key="1">
    <source>
        <dbReference type="EMBL" id="KAF2742337.1"/>
    </source>
</evidence>
<dbReference type="EMBL" id="MU006610">
    <property type="protein sequence ID" value="KAF2742337.1"/>
    <property type="molecule type" value="Genomic_DNA"/>
</dbReference>
<dbReference type="Gene3D" id="3.90.1510.10">
    <property type="entry name" value="Glycerate kinase, domain 2"/>
    <property type="match status" value="1"/>
</dbReference>
<keyword evidence="1" id="KW-0808">Transferase</keyword>
<accession>A0A6A6UZE4</accession>
<dbReference type="Proteomes" id="UP000799440">
    <property type="component" value="Unassembled WGS sequence"/>
</dbReference>